<dbReference type="PANTHER" id="PTHR30193">
    <property type="entry name" value="ABC TRANSPORTER PERMEASE PROTEIN"/>
    <property type="match status" value="1"/>
</dbReference>
<feature type="transmembrane region" description="Helical" evidence="7">
    <location>
        <begin position="205"/>
        <end position="232"/>
    </location>
</feature>
<dbReference type="EMBL" id="JBHTEF010000001">
    <property type="protein sequence ID" value="MFC7581243.1"/>
    <property type="molecule type" value="Genomic_DNA"/>
</dbReference>
<dbReference type="Gene3D" id="1.10.3720.10">
    <property type="entry name" value="MetI-like"/>
    <property type="match status" value="1"/>
</dbReference>
<dbReference type="InterPro" id="IPR051393">
    <property type="entry name" value="ABC_transporter_permease"/>
</dbReference>
<name>A0ABW2SPE5_9ACTO</name>
<evidence type="ECO:0000256" key="1">
    <source>
        <dbReference type="ARBA" id="ARBA00004651"/>
    </source>
</evidence>
<feature type="transmembrane region" description="Helical" evidence="7">
    <location>
        <begin position="311"/>
        <end position="334"/>
    </location>
</feature>
<dbReference type="RefSeq" id="WP_380974372.1">
    <property type="nucleotide sequence ID" value="NZ_JBHTEF010000001.1"/>
</dbReference>
<proteinExistence type="inferred from homology"/>
<evidence type="ECO:0000313" key="10">
    <source>
        <dbReference type="EMBL" id="MFC7581243.1"/>
    </source>
</evidence>
<evidence type="ECO:0000256" key="6">
    <source>
        <dbReference type="ARBA" id="ARBA00023136"/>
    </source>
</evidence>
<evidence type="ECO:0000256" key="8">
    <source>
        <dbReference type="SAM" id="MobiDB-lite"/>
    </source>
</evidence>
<evidence type="ECO:0000256" key="3">
    <source>
        <dbReference type="ARBA" id="ARBA00022475"/>
    </source>
</evidence>
<keyword evidence="5 7" id="KW-1133">Transmembrane helix</keyword>
<keyword evidence="2 7" id="KW-0813">Transport</keyword>
<dbReference type="Proteomes" id="UP001596527">
    <property type="component" value="Unassembled WGS sequence"/>
</dbReference>
<evidence type="ECO:0000256" key="5">
    <source>
        <dbReference type="ARBA" id="ARBA00022989"/>
    </source>
</evidence>
<protein>
    <submittedName>
        <fullName evidence="10">Carbohydrate ABC transporter permease</fullName>
    </submittedName>
</protein>
<comment type="subcellular location">
    <subcellularLocation>
        <location evidence="1 7">Cell membrane</location>
        <topology evidence="1 7">Multi-pass membrane protein</topology>
    </subcellularLocation>
</comment>
<feature type="transmembrane region" description="Helical" evidence="7">
    <location>
        <begin position="119"/>
        <end position="141"/>
    </location>
</feature>
<reference evidence="11" key="1">
    <citation type="journal article" date="2019" name="Int. J. Syst. Evol. Microbiol.">
        <title>The Global Catalogue of Microorganisms (GCM) 10K type strain sequencing project: providing services to taxonomists for standard genome sequencing and annotation.</title>
        <authorList>
            <consortium name="The Broad Institute Genomics Platform"/>
            <consortium name="The Broad Institute Genome Sequencing Center for Infectious Disease"/>
            <person name="Wu L."/>
            <person name="Ma J."/>
        </authorList>
    </citation>
    <scope>NUCLEOTIDE SEQUENCE [LARGE SCALE GENOMIC DNA]</scope>
    <source>
        <strain evidence="11">CCUG 56698</strain>
    </source>
</reference>
<keyword evidence="11" id="KW-1185">Reference proteome</keyword>
<evidence type="ECO:0000259" key="9">
    <source>
        <dbReference type="PROSITE" id="PS50928"/>
    </source>
</evidence>
<feature type="transmembrane region" description="Helical" evidence="7">
    <location>
        <begin position="50"/>
        <end position="72"/>
    </location>
</feature>
<evidence type="ECO:0000256" key="4">
    <source>
        <dbReference type="ARBA" id="ARBA00022692"/>
    </source>
</evidence>
<evidence type="ECO:0000313" key="11">
    <source>
        <dbReference type="Proteomes" id="UP001596527"/>
    </source>
</evidence>
<dbReference type="Pfam" id="PF00528">
    <property type="entry name" value="BPD_transp_1"/>
    <property type="match status" value="1"/>
</dbReference>
<keyword evidence="4 7" id="KW-0812">Transmembrane</keyword>
<evidence type="ECO:0000256" key="7">
    <source>
        <dbReference type="RuleBase" id="RU363032"/>
    </source>
</evidence>
<keyword evidence="3" id="KW-1003">Cell membrane</keyword>
<keyword evidence="6 7" id="KW-0472">Membrane</keyword>
<feature type="domain" description="ABC transmembrane type-1" evidence="9">
    <location>
        <begin position="116"/>
        <end position="332"/>
    </location>
</feature>
<feature type="transmembrane region" description="Helical" evidence="7">
    <location>
        <begin position="253"/>
        <end position="276"/>
    </location>
</feature>
<dbReference type="CDD" id="cd06261">
    <property type="entry name" value="TM_PBP2"/>
    <property type="match status" value="1"/>
</dbReference>
<feature type="transmembrane region" description="Helical" evidence="7">
    <location>
        <begin position="153"/>
        <end position="173"/>
    </location>
</feature>
<accession>A0ABW2SPE5</accession>
<organism evidence="10 11">
    <name type="scientific">Schaalia naturae</name>
    <dbReference type="NCBI Taxonomy" id="635203"/>
    <lineage>
        <taxon>Bacteria</taxon>
        <taxon>Bacillati</taxon>
        <taxon>Actinomycetota</taxon>
        <taxon>Actinomycetes</taxon>
        <taxon>Actinomycetales</taxon>
        <taxon>Actinomycetaceae</taxon>
        <taxon>Schaalia</taxon>
    </lineage>
</organism>
<feature type="region of interest" description="Disordered" evidence="8">
    <location>
        <begin position="1"/>
        <end position="45"/>
    </location>
</feature>
<comment type="similarity">
    <text evidence="7">Belongs to the binding-protein-dependent transport system permease family.</text>
</comment>
<gene>
    <name evidence="10" type="ORF">ACFQWG_08555</name>
</gene>
<dbReference type="InterPro" id="IPR035906">
    <property type="entry name" value="MetI-like_sf"/>
</dbReference>
<comment type="caution">
    <text evidence="10">The sequence shown here is derived from an EMBL/GenBank/DDBJ whole genome shotgun (WGS) entry which is preliminary data.</text>
</comment>
<dbReference type="InterPro" id="IPR000515">
    <property type="entry name" value="MetI-like"/>
</dbReference>
<dbReference type="PANTHER" id="PTHR30193:SF42">
    <property type="entry name" value="ABC TRANSPORTER PERMEASE PROTEIN"/>
    <property type="match status" value="1"/>
</dbReference>
<sequence>MSTESSSHLPPSPVPSGPSARHAGTPSSPAPRRTPPPRRRRSLRDRAGRYGPPLLLISPSLLLIGVFVYGLIVSNAHTSMTDQHTVAQATGAKRWVFVGLDNYADLLTSRDFQHSLINLLLYTLAFLAGTLVVGFLWAWLLDKPIKGEGFFRSTFLFPMAVSFVASGVVWRWLLNSAQDERASGLNRLFQMIGLGFLQNSWTQNITFGVLAIALPAIWQLSGYVMSLFLAGFRGVPEDLREAARVDGASEWQIYRRVIFPSLTPVALSAVVIIGHMSLKSFDLIMNITDQRTYSTKVPAIDMYNYVTSGDYANAAAVGMILLIVIAILVVPYLVHDSRERAK</sequence>
<evidence type="ECO:0000256" key="2">
    <source>
        <dbReference type="ARBA" id="ARBA00022448"/>
    </source>
</evidence>
<dbReference type="PROSITE" id="PS50928">
    <property type="entry name" value="ABC_TM1"/>
    <property type="match status" value="1"/>
</dbReference>
<dbReference type="SUPFAM" id="SSF161098">
    <property type="entry name" value="MetI-like"/>
    <property type="match status" value="1"/>
</dbReference>